<evidence type="ECO:0000313" key="3">
    <source>
        <dbReference type="EMBL" id="CEL69174.1"/>
    </source>
</evidence>
<feature type="compositionally biased region" description="Basic and acidic residues" evidence="1">
    <location>
        <begin position="96"/>
        <end position="107"/>
    </location>
</feature>
<protein>
    <recommendedName>
        <fullName evidence="4">Transmembrane protein</fullName>
    </recommendedName>
</protein>
<feature type="transmembrane region" description="Helical" evidence="2">
    <location>
        <begin position="156"/>
        <end position="173"/>
    </location>
</feature>
<reference evidence="3" key="1">
    <citation type="journal article" date="2015" name="PLoS ONE">
        <title>Comprehensive Evaluation of Toxoplasma gondii VEG and Neospora caninum LIV Genomes with Tachyzoite Stage Transcriptome and Proteome Defines Novel Transcript Features.</title>
        <authorList>
            <person name="Ramaprasad A."/>
            <person name="Mourier T."/>
            <person name="Naeem R."/>
            <person name="Malas T.B."/>
            <person name="Moussa E."/>
            <person name="Panigrahi A."/>
            <person name="Vermont S.J."/>
            <person name="Otto T.D."/>
            <person name="Wastling J."/>
            <person name="Pain A."/>
        </authorList>
    </citation>
    <scope>NUCLEOTIDE SEQUENCE</scope>
    <source>
        <strain evidence="3">Liverpool</strain>
    </source>
</reference>
<name>A0A0F7UGK3_NEOCL</name>
<feature type="region of interest" description="Disordered" evidence="1">
    <location>
        <begin position="385"/>
        <end position="408"/>
    </location>
</feature>
<keyword evidence="2" id="KW-0472">Membrane</keyword>
<gene>
    <name evidence="3" type="ORF">BN1204_048910</name>
</gene>
<organism evidence="3">
    <name type="scientific">Neospora caninum (strain Liverpool)</name>
    <dbReference type="NCBI Taxonomy" id="572307"/>
    <lineage>
        <taxon>Eukaryota</taxon>
        <taxon>Sar</taxon>
        <taxon>Alveolata</taxon>
        <taxon>Apicomplexa</taxon>
        <taxon>Conoidasida</taxon>
        <taxon>Coccidia</taxon>
        <taxon>Eucoccidiorida</taxon>
        <taxon>Eimeriorina</taxon>
        <taxon>Sarcocystidae</taxon>
        <taxon>Neospora</taxon>
    </lineage>
</organism>
<evidence type="ECO:0008006" key="4">
    <source>
        <dbReference type="Google" id="ProtNLM"/>
    </source>
</evidence>
<feature type="transmembrane region" description="Helical" evidence="2">
    <location>
        <begin position="193"/>
        <end position="215"/>
    </location>
</feature>
<feature type="compositionally biased region" description="Polar residues" evidence="1">
    <location>
        <begin position="385"/>
        <end position="394"/>
    </location>
</feature>
<feature type="transmembrane region" description="Helical" evidence="2">
    <location>
        <begin position="283"/>
        <end position="300"/>
    </location>
</feature>
<evidence type="ECO:0000256" key="2">
    <source>
        <dbReference type="SAM" id="Phobius"/>
    </source>
</evidence>
<keyword evidence="2" id="KW-0812">Transmembrane</keyword>
<feature type="transmembrane region" description="Helical" evidence="2">
    <location>
        <begin position="312"/>
        <end position="333"/>
    </location>
</feature>
<feature type="region of interest" description="Disordered" evidence="1">
    <location>
        <begin position="75"/>
        <end position="116"/>
    </location>
</feature>
<dbReference type="AlphaFoldDB" id="A0A0F7UGK3"/>
<accession>A0A0F7UGK3</accession>
<proteinExistence type="predicted"/>
<dbReference type="EMBL" id="LN714485">
    <property type="protein sequence ID" value="CEL69174.1"/>
    <property type="molecule type" value="Genomic_DNA"/>
</dbReference>
<keyword evidence="2" id="KW-1133">Transmembrane helix</keyword>
<evidence type="ECO:0000256" key="1">
    <source>
        <dbReference type="SAM" id="MobiDB-lite"/>
    </source>
</evidence>
<sequence length="430" mass="48060">MHSVAWTSARLPHSRQLLSPLSGERLSSPSPRQRAATRRLAPQKCLLWYLAALCLAVYCARCFECVSARSESHLHRQATDSGTKRQAAASEVPADGGHRDRDGEQDKTPGGLGQMDQLPLQKIPEAFRSRVLLTAQGPIHKLMQLLRPQVKGRKRTLLMAGITALGAIMRLVARDNLFNAFHFLVHDQPLSQLLVMGTEPVYALLSLATTLYFGFYHAREVSRDQAYRQQIERIKQAETELMRELENPDLSLEDKKRLAMKAMFLREEASDALVNRLQPSIRGTLFSMVASITFLGLLFRKQLGVRLKFCDFGVRYIGVTAVVAALVAAVDYLSRRRINKLREARAQTRKAIQRDFLQNSFSRQKRAARSRGRLVIAERDVLPGTTTDSATESQKAILRSQESDEELHRVPALVPVGEANNELASGANAA</sequence>